<evidence type="ECO:0000259" key="1">
    <source>
        <dbReference type="Pfam" id="PF01425"/>
    </source>
</evidence>
<dbReference type="InterPro" id="IPR052739">
    <property type="entry name" value="FAAH2"/>
</dbReference>
<dbReference type="SUPFAM" id="SSF75304">
    <property type="entry name" value="Amidase signature (AS) enzymes"/>
    <property type="match status" value="1"/>
</dbReference>
<feature type="domain" description="Amidase" evidence="1">
    <location>
        <begin position="24"/>
        <end position="443"/>
    </location>
</feature>
<dbReference type="EMBL" id="CP073581">
    <property type="protein sequence ID" value="QUJ76501.1"/>
    <property type="molecule type" value="Genomic_DNA"/>
</dbReference>
<organism evidence="2 3">
    <name type="scientific">Sulfitobacter albidus</name>
    <dbReference type="NCBI Taxonomy" id="2829501"/>
    <lineage>
        <taxon>Bacteria</taxon>
        <taxon>Pseudomonadati</taxon>
        <taxon>Pseudomonadota</taxon>
        <taxon>Alphaproteobacteria</taxon>
        <taxon>Rhodobacterales</taxon>
        <taxon>Roseobacteraceae</taxon>
        <taxon>Sulfitobacter</taxon>
    </lineage>
</organism>
<dbReference type="PROSITE" id="PS00571">
    <property type="entry name" value="AMIDASES"/>
    <property type="match status" value="1"/>
</dbReference>
<dbReference type="Gene3D" id="3.90.1300.10">
    <property type="entry name" value="Amidase signature (AS) domain"/>
    <property type="match status" value="1"/>
</dbReference>
<dbReference type="PANTHER" id="PTHR43372">
    <property type="entry name" value="FATTY-ACID AMIDE HYDROLASE"/>
    <property type="match status" value="1"/>
</dbReference>
<dbReference type="KEGG" id="sual:KDD17_16775"/>
<dbReference type="NCBIfam" id="NF005687">
    <property type="entry name" value="PRK07487.1"/>
    <property type="match status" value="1"/>
</dbReference>
<evidence type="ECO:0000313" key="2">
    <source>
        <dbReference type="EMBL" id="QUJ76501.1"/>
    </source>
</evidence>
<dbReference type="RefSeq" id="WP_212704699.1">
    <property type="nucleotide sequence ID" value="NZ_CP073581.1"/>
</dbReference>
<dbReference type="InterPro" id="IPR036928">
    <property type="entry name" value="AS_sf"/>
</dbReference>
<accession>A0A975JDJ9</accession>
<dbReference type="AlphaFoldDB" id="A0A975JDJ9"/>
<dbReference type="Pfam" id="PF01425">
    <property type="entry name" value="Amidase"/>
    <property type="match status" value="1"/>
</dbReference>
<dbReference type="GO" id="GO:0012505">
    <property type="term" value="C:endomembrane system"/>
    <property type="evidence" value="ECO:0007669"/>
    <property type="project" value="TreeGrafter"/>
</dbReference>
<dbReference type="Proteomes" id="UP000683291">
    <property type="component" value="Chromosome 1"/>
</dbReference>
<gene>
    <name evidence="2" type="ORF">KDD17_16775</name>
</gene>
<keyword evidence="3" id="KW-1185">Reference proteome</keyword>
<proteinExistence type="predicted"/>
<dbReference type="PANTHER" id="PTHR43372:SF4">
    <property type="entry name" value="FATTY-ACID AMIDE HYDROLASE 2"/>
    <property type="match status" value="1"/>
</dbReference>
<dbReference type="InterPro" id="IPR023631">
    <property type="entry name" value="Amidase_dom"/>
</dbReference>
<name>A0A975JDJ9_9RHOB</name>
<sequence>MEIWERDGSTVAAMIAAGEVSAREVTEATLARMDAVNGAINAVVARDDAAALAAAVAVDAARARGEALGPMAGVPVTTKENVDQAGFATTNGLRVQKDLVAERDNPVVANLKRAGAVVVGRTNTPAFSLRWFTRNSLRGHTRNPHNAAITPGGSSGGAASATAAGIGAVGHGTDIGGSIRYPAYACGLQGIRPTLGRVPAWNPSSPDRHIGAQLMAVSGPHARSVADLRLSLAAMAVPDLRDPWQVPAPLVGGDYPRRAALCVTPEGLATDPLVEGALRDAAARLIDAGWHVDEVDCPPLRAPARCQAQLWLAEMVRGAAEAFVQEDDPDAIHVLAEMHKLTPVPDLNKVLDAMQARVGFLREWQEFLATYPVVILPNSAEPPFPDLLDLTEFPRVIEAQLTQVGLPLMGLPGLSVFTGFGQSAQGRVPLGAQLVGPRFREDILFDAAEAIEARGPAIEIATPVS</sequence>
<protein>
    <submittedName>
        <fullName evidence="2">Amidase family protein</fullName>
    </submittedName>
</protein>
<evidence type="ECO:0000313" key="3">
    <source>
        <dbReference type="Proteomes" id="UP000683291"/>
    </source>
</evidence>
<dbReference type="InterPro" id="IPR020556">
    <property type="entry name" value="Amidase_CS"/>
</dbReference>
<reference evidence="2" key="1">
    <citation type="submission" date="2021-04" db="EMBL/GenBank/DDBJ databases">
        <title>Complete genome sequence for Sulfitobacter sp. strain JK7-1.</title>
        <authorList>
            <person name="Park S.-J."/>
        </authorList>
    </citation>
    <scope>NUCLEOTIDE SEQUENCE</scope>
    <source>
        <strain evidence="2">JK7-1</strain>
    </source>
</reference>